<name>A0A1P8KJC8_9BACT</name>
<dbReference type="GO" id="GO:0047429">
    <property type="term" value="F:nucleoside triphosphate diphosphatase activity"/>
    <property type="evidence" value="ECO:0007669"/>
    <property type="project" value="InterPro"/>
</dbReference>
<gene>
    <name evidence="1" type="ORF">LPB137_01555</name>
</gene>
<dbReference type="InterPro" id="IPR025984">
    <property type="entry name" value="DCTPP"/>
</dbReference>
<sequence length="115" mass="13504">MNIEKIKEKILAFSNDRQWEEFHNPKNLSMALSVEASELLEIFQWLSLEQASNLTDKKHEHAKQEIADIAIYLIRICMKLDINLEDAINEKMLLNEKKYPLIDENGNKIEYGNKD</sequence>
<proteinExistence type="predicted"/>
<dbReference type="AlphaFoldDB" id="A0A1P8KJC8"/>
<accession>A0A1P8KJC8</accession>
<dbReference type="EMBL" id="CP019070">
    <property type="protein sequence ID" value="APW64616.1"/>
    <property type="molecule type" value="Genomic_DNA"/>
</dbReference>
<keyword evidence="2" id="KW-1185">Reference proteome</keyword>
<protein>
    <submittedName>
        <fullName evidence="1">Nucleotide pyrophosphohydrolase</fullName>
    </submittedName>
</protein>
<dbReference type="Pfam" id="PF12643">
    <property type="entry name" value="MazG-like"/>
    <property type="match status" value="1"/>
</dbReference>
<dbReference type="KEGG" id="alp:LPB137_01555"/>
<dbReference type="OrthoDB" id="9791898at2"/>
<dbReference type="Gene3D" id="1.10.287.1080">
    <property type="entry name" value="MazG-like"/>
    <property type="match status" value="1"/>
</dbReference>
<keyword evidence="1" id="KW-0378">Hydrolase</keyword>
<dbReference type="PANTHER" id="PTHR46523">
    <property type="entry name" value="DCTP PYROPHOSPHATASE 1"/>
    <property type="match status" value="1"/>
</dbReference>
<organism evidence="1 2">
    <name type="scientific">Poseidonibacter parvus</name>
    <dbReference type="NCBI Taxonomy" id="1850254"/>
    <lineage>
        <taxon>Bacteria</taxon>
        <taxon>Pseudomonadati</taxon>
        <taxon>Campylobacterota</taxon>
        <taxon>Epsilonproteobacteria</taxon>
        <taxon>Campylobacterales</taxon>
        <taxon>Arcobacteraceae</taxon>
        <taxon>Poseidonibacter</taxon>
    </lineage>
</organism>
<dbReference type="SUPFAM" id="SSF101386">
    <property type="entry name" value="all-alpha NTP pyrophosphatases"/>
    <property type="match status" value="1"/>
</dbReference>
<dbReference type="InterPro" id="IPR052555">
    <property type="entry name" value="dCTP_Pyrophosphatase"/>
</dbReference>
<reference evidence="1 2" key="1">
    <citation type="submission" date="2017-01" db="EMBL/GenBank/DDBJ databases">
        <title>Genome sequencing of Arcobacter sp. LPB0137.</title>
        <authorList>
            <person name="Lee G.-W."/>
            <person name="Yi H."/>
        </authorList>
    </citation>
    <scope>NUCLEOTIDE SEQUENCE [LARGE SCALE GENOMIC DNA]</scope>
    <source>
        <strain evidence="1 2">LPB0137</strain>
    </source>
</reference>
<dbReference type="GO" id="GO:0009143">
    <property type="term" value="P:nucleoside triphosphate catabolic process"/>
    <property type="evidence" value="ECO:0007669"/>
    <property type="project" value="InterPro"/>
</dbReference>
<dbReference type="PANTHER" id="PTHR46523:SF1">
    <property type="entry name" value="DCTP PYROPHOSPHATASE 1"/>
    <property type="match status" value="1"/>
</dbReference>
<dbReference type="Proteomes" id="UP000186074">
    <property type="component" value="Chromosome"/>
</dbReference>
<dbReference type="PIRSF" id="PIRSF029826">
    <property type="entry name" value="UCP029826_pph"/>
    <property type="match status" value="1"/>
</dbReference>
<dbReference type="RefSeq" id="WP_076083464.1">
    <property type="nucleotide sequence ID" value="NZ_CP019070.1"/>
</dbReference>
<evidence type="ECO:0000313" key="2">
    <source>
        <dbReference type="Proteomes" id="UP000186074"/>
    </source>
</evidence>
<evidence type="ECO:0000313" key="1">
    <source>
        <dbReference type="EMBL" id="APW64616.1"/>
    </source>
</evidence>
<dbReference type="CDD" id="cd11537">
    <property type="entry name" value="NTP-PPase_RS21-C6_like"/>
    <property type="match status" value="1"/>
</dbReference>